<dbReference type="Proteomes" id="UP000274097">
    <property type="component" value="Unassembled WGS sequence"/>
</dbReference>
<evidence type="ECO:0000313" key="6">
    <source>
        <dbReference type="Proteomes" id="UP000278036"/>
    </source>
</evidence>
<feature type="region of interest" description="Disordered" evidence="1">
    <location>
        <begin position="82"/>
        <end position="107"/>
    </location>
</feature>
<dbReference type="OrthoDB" id="9807425at2"/>
<dbReference type="InterPro" id="IPR006626">
    <property type="entry name" value="PbH1"/>
</dbReference>
<feature type="domain" description="Right handed beta helix" evidence="2">
    <location>
        <begin position="185"/>
        <end position="343"/>
    </location>
</feature>
<dbReference type="InterPro" id="IPR011050">
    <property type="entry name" value="Pectin_lyase_fold/virulence"/>
</dbReference>
<proteinExistence type="predicted"/>
<dbReference type="InterPro" id="IPR012334">
    <property type="entry name" value="Pectin_lyas_fold"/>
</dbReference>
<dbReference type="Proteomes" id="UP000278036">
    <property type="component" value="Unassembled WGS sequence"/>
</dbReference>
<gene>
    <name evidence="3" type="ORF">D6Z83_04545</name>
    <name evidence="4" type="ORF">EBE87_21680</name>
</gene>
<dbReference type="SUPFAM" id="SSF51126">
    <property type="entry name" value="Pectin lyase-like"/>
    <property type="match status" value="1"/>
</dbReference>
<keyword evidence="5" id="KW-1185">Reference proteome</keyword>
<dbReference type="InParanoid" id="A0A3A9JJI3"/>
<name>A0A3A9JJI3_9PROT</name>
<dbReference type="EMBL" id="RFLX01000024">
    <property type="protein sequence ID" value="RMI19132.1"/>
    <property type="molecule type" value="Genomic_DNA"/>
</dbReference>
<organism evidence="3 6">
    <name type="scientific">Teichococcus wenyumeiae</name>
    <dbReference type="NCBI Taxonomy" id="2478470"/>
    <lineage>
        <taxon>Bacteria</taxon>
        <taxon>Pseudomonadati</taxon>
        <taxon>Pseudomonadota</taxon>
        <taxon>Alphaproteobacteria</taxon>
        <taxon>Acetobacterales</taxon>
        <taxon>Roseomonadaceae</taxon>
        <taxon>Roseomonas</taxon>
    </lineage>
</organism>
<evidence type="ECO:0000259" key="2">
    <source>
        <dbReference type="Pfam" id="PF13229"/>
    </source>
</evidence>
<protein>
    <submittedName>
        <fullName evidence="3">Right-handed parallel beta-helix repeat-containing protein</fullName>
    </submittedName>
</protein>
<evidence type="ECO:0000313" key="3">
    <source>
        <dbReference type="EMBL" id="RKK05391.1"/>
    </source>
</evidence>
<dbReference type="InterPro" id="IPR039448">
    <property type="entry name" value="Beta_helix"/>
</dbReference>
<dbReference type="Gene3D" id="2.160.20.10">
    <property type="entry name" value="Single-stranded right-handed beta-helix, Pectin lyase-like"/>
    <property type="match status" value="1"/>
</dbReference>
<dbReference type="AlphaFoldDB" id="A0A3A9JJI3"/>
<reference evidence="3 6" key="1">
    <citation type="submission" date="2018-09" db="EMBL/GenBank/DDBJ databases">
        <title>Roseomonas sp. nov., isolated from feces of Tibetan antelopes in the Qinghai-Tibet plateau, China.</title>
        <authorList>
            <person name="Tian Z."/>
        </authorList>
    </citation>
    <scope>NUCLEOTIDE SEQUENCE [LARGE SCALE GENOMIC DNA]</scope>
    <source>
        <strain evidence="4 5">Z23</strain>
        <strain evidence="3 6">Z24</strain>
    </source>
</reference>
<dbReference type="RefSeq" id="WP_120637151.1">
    <property type="nucleotide sequence ID" value="NZ_RAQU01000017.1"/>
</dbReference>
<dbReference type="Pfam" id="PF13229">
    <property type="entry name" value="Beta_helix"/>
    <property type="match status" value="1"/>
</dbReference>
<sequence>MPNLASPDYPENAIVLHAGDNIQEAVQAGGEGAVFWLEAGVYRMQQITPLEGQSFLGASGATLNGARLLTEFTRIDGHWAAEGQTQQGERRETDESAEGAQRPGYPDAVYVNDQPLTPVDSIDQLKPGTYFFDYDADRIFFGDDPTGEKVEAAVSPYAIASTANDVTVSGLTVEKYATPTQEAAISGNGENWVVSNNEVRLNYGVGINVGDGGKIMDNFVHDNGQMGLNAGGKDVLVSGNEIASNGFWSGIDVLWEGGGAKFTETEGLMVRNNYSHDNNGYGLWTDIDNVNTTYEGNRIEYNSAGGINHEISYAASIHDNSFVGNGGNGLTWLWGSAIQVQNSQGVEIYNNFVDASSGGNGIGLIQQERGEGAFGDYVTVNNSVHDNTLILSSESGVGAVADYDEELMLAGGNTFNNNEYQVQADEDQFAFGDYYTFGDFVNVSGQDAGSALLIG</sequence>
<comment type="caution">
    <text evidence="3">The sequence shown here is derived from an EMBL/GenBank/DDBJ whole genome shotgun (WGS) entry which is preliminary data.</text>
</comment>
<evidence type="ECO:0000313" key="4">
    <source>
        <dbReference type="EMBL" id="RMI19132.1"/>
    </source>
</evidence>
<dbReference type="EMBL" id="RAQU01000017">
    <property type="protein sequence ID" value="RKK05391.1"/>
    <property type="molecule type" value="Genomic_DNA"/>
</dbReference>
<evidence type="ECO:0000256" key="1">
    <source>
        <dbReference type="SAM" id="MobiDB-lite"/>
    </source>
</evidence>
<evidence type="ECO:0000313" key="5">
    <source>
        <dbReference type="Proteomes" id="UP000274097"/>
    </source>
</evidence>
<accession>A0A3A9JJI3</accession>
<dbReference type="SMART" id="SM00710">
    <property type="entry name" value="PbH1"/>
    <property type="match status" value="6"/>
</dbReference>